<reference evidence="11" key="1">
    <citation type="journal article" date="2023" name="Mar. Drugs">
        <title>Gemmata algarum, a Novel Planctomycete Isolated from an Algal Mat, Displays Antimicrobial Activity.</title>
        <authorList>
            <person name="Kumar G."/>
            <person name="Kallscheuer N."/>
            <person name="Kashif M."/>
            <person name="Ahamad S."/>
            <person name="Jagadeeshwari U."/>
            <person name="Pannikurungottu S."/>
            <person name="Haufschild T."/>
            <person name="Kabuu M."/>
            <person name="Sasikala C."/>
            <person name="Jogler C."/>
            <person name="Ramana C."/>
        </authorList>
    </citation>
    <scope>NUCLEOTIDE SEQUENCE [LARGE SCALE GENOMIC DNA]</scope>
    <source>
        <strain evidence="11">JC673</strain>
    </source>
</reference>
<evidence type="ECO:0000313" key="10">
    <source>
        <dbReference type="EMBL" id="MDY3562240.1"/>
    </source>
</evidence>
<evidence type="ECO:0000256" key="3">
    <source>
        <dbReference type="ARBA" id="ARBA00022603"/>
    </source>
</evidence>
<keyword evidence="6 7" id="KW-0694">RNA-binding</keyword>
<dbReference type="NCBIfam" id="TIGR00755">
    <property type="entry name" value="ksgA"/>
    <property type="match status" value="1"/>
</dbReference>
<dbReference type="Gene3D" id="3.40.50.150">
    <property type="entry name" value="Vaccinia Virus protein VP39"/>
    <property type="match status" value="1"/>
</dbReference>
<dbReference type="InterPro" id="IPR023165">
    <property type="entry name" value="rRNA_Ade_diMease-like_C"/>
</dbReference>
<comment type="catalytic activity">
    <reaction evidence="7">
        <text>adenosine(1518)/adenosine(1519) in 16S rRNA + 4 S-adenosyl-L-methionine = N(6)-dimethyladenosine(1518)/N(6)-dimethyladenosine(1519) in 16S rRNA + 4 S-adenosyl-L-homocysteine + 4 H(+)</text>
        <dbReference type="Rhea" id="RHEA:19609"/>
        <dbReference type="Rhea" id="RHEA-COMP:10232"/>
        <dbReference type="Rhea" id="RHEA-COMP:10233"/>
        <dbReference type="ChEBI" id="CHEBI:15378"/>
        <dbReference type="ChEBI" id="CHEBI:57856"/>
        <dbReference type="ChEBI" id="CHEBI:59789"/>
        <dbReference type="ChEBI" id="CHEBI:74411"/>
        <dbReference type="ChEBI" id="CHEBI:74493"/>
        <dbReference type="EC" id="2.1.1.182"/>
    </reaction>
</comment>
<comment type="function">
    <text evidence="7">Specifically dimethylates two adjacent adenosines (A1518 and A1519) in the loop of a conserved hairpin near the 3'-end of 16S rRNA in the 30S particle. May play a critical role in biogenesis of 30S subunits.</text>
</comment>
<dbReference type="PROSITE" id="PS51689">
    <property type="entry name" value="SAM_RNA_A_N6_MT"/>
    <property type="match status" value="1"/>
</dbReference>
<dbReference type="EMBL" id="JAXBLV010000211">
    <property type="protein sequence ID" value="MDY3562240.1"/>
    <property type="molecule type" value="Genomic_DNA"/>
</dbReference>
<feature type="binding site" evidence="7 8">
    <location>
        <position position="44"/>
    </location>
    <ligand>
        <name>S-adenosyl-L-methionine</name>
        <dbReference type="ChEBI" id="CHEBI:59789"/>
    </ligand>
</feature>
<dbReference type="SMART" id="SM00650">
    <property type="entry name" value="rADc"/>
    <property type="match status" value="1"/>
</dbReference>
<dbReference type="SUPFAM" id="SSF53335">
    <property type="entry name" value="S-adenosyl-L-methionine-dependent methyltransferases"/>
    <property type="match status" value="1"/>
</dbReference>
<feature type="binding site" evidence="7 8">
    <location>
        <position position="150"/>
    </location>
    <ligand>
        <name>S-adenosyl-L-methionine</name>
        <dbReference type="ChEBI" id="CHEBI:59789"/>
    </ligand>
</feature>
<dbReference type="Proteomes" id="UP001272242">
    <property type="component" value="Unassembled WGS sequence"/>
</dbReference>
<dbReference type="InterPro" id="IPR020598">
    <property type="entry name" value="rRNA_Ade_methylase_Trfase_N"/>
</dbReference>
<dbReference type="InterPro" id="IPR001737">
    <property type="entry name" value="KsgA/Erm"/>
</dbReference>
<protein>
    <recommendedName>
        <fullName evidence="7">Ribosomal RNA small subunit methyltransferase A</fullName>
        <ecNumber evidence="7">2.1.1.182</ecNumber>
    </recommendedName>
    <alternativeName>
        <fullName evidence="7">16S rRNA (adenine(1518)-N(6)/adenine(1519)-N(6))-dimethyltransferase</fullName>
    </alternativeName>
    <alternativeName>
        <fullName evidence="7">16S rRNA dimethyladenosine transferase</fullName>
    </alternativeName>
    <alternativeName>
        <fullName evidence="7">16S rRNA dimethylase</fullName>
    </alternativeName>
    <alternativeName>
        <fullName evidence="7">S-adenosylmethionine-6-N', N'-adenosyl(rRNA) dimethyltransferase</fullName>
    </alternativeName>
</protein>
<evidence type="ECO:0000256" key="1">
    <source>
        <dbReference type="ARBA" id="ARBA00022490"/>
    </source>
</evidence>
<evidence type="ECO:0000256" key="4">
    <source>
        <dbReference type="ARBA" id="ARBA00022679"/>
    </source>
</evidence>
<evidence type="ECO:0000256" key="2">
    <source>
        <dbReference type="ARBA" id="ARBA00022552"/>
    </source>
</evidence>
<dbReference type="EC" id="2.1.1.182" evidence="7"/>
<feature type="binding site" evidence="7 8">
    <location>
        <position position="46"/>
    </location>
    <ligand>
        <name>S-adenosyl-L-methionine</name>
        <dbReference type="ChEBI" id="CHEBI:59789"/>
    </ligand>
</feature>
<dbReference type="CDD" id="cd02440">
    <property type="entry name" value="AdoMet_MTases"/>
    <property type="match status" value="1"/>
</dbReference>
<gene>
    <name evidence="7 10" type="primary">rsmA</name>
    <name evidence="7" type="synonym">ksgA</name>
    <name evidence="10" type="ORF">R5W23_003702</name>
</gene>
<keyword evidence="2 7" id="KW-0698">rRNA processing</keyword>
<dbReference type="HAMAP" id="MF_00607">
    <property type="entry name" value="16SrRNA_methyltr_A"/>
    <property type="match status" value="1"/>
</dbReference>
<comment type="subcellular location">
    <subcellularLocation>
        <location evidence="7">Cytoplasm</location>
    </subcellularLocation>
</comment>
<feature type="binding site" evidence="7 8">
    <location>
        <position position="92"/>
    </location>
    <ligand>
        <name>S-adenosyl-L-methionine</name>
        <dbReference type="ChEBI" id="CHEBI:59789"/>
    </ligand>
</feature>
<evidence type="ECO:0000259" key="9">
    <source>
        <dbReference type="SMART" id="SM00650"/>
    </source>
</evidence>
<evidence type="ECO:0000256" key="6">
    <source>
        <dbReference type="ARBA" id="ARBA00022884"/>
    </source>
</evidence>
<comment type="caution">
    <text evidence="10">The sequence shown here is derived from an EMBL/GenBank/DDBJ whole genome shotgun (WGS) entry which is preliminary data.</text>
</comment>
<dbReference type="Pfam" id="PF00398">
    <property type="entry name" value="RrnaAD"/>
    <property type="match status" value="1"/>
</dbReference>
<keyword evidence="1 7" id="KW-0963">Cytoplasm</keyword>
<name>A0ABU5F3V1_9BACT</name>
<dbReference type="InterPro" id="IPR029063">
    <property type="entry name" value="SAM-dependent_MTases_sf"/>
</dbReference>
<dbReference type="InterPro" id="IPR020596">
    <property type="entry name" value="rRNA_Ade_Mease_Trfase_CS"/>
</dbReference>
<dbReference type="PANTHER" id="PTHR11727:SF7">
    <property type="entry name" value="DIMETHYLADENOSINE TRANSFERASE-RELATED"/>
    <property type="match status" value="1"/>
</dbReference>
<dbReference type="GO" id="GO:0052908">
    <property type="term" value="F:16S rRNA (adenine(1518)-N(6)/adenine(1519)-N(6))-dimethyltransferase activity"/>
    <property type="evidence" value="ECO:0007669"/>
    <property type="project" value="UniProtKB-EC"/>
</dbReference>
<evidence type="ECO:0000256" key="8">
    <source>
        <dbReference type="PROSITE-ProRule" id="PRU01026"/>
    </source>
</evidence>
<keyword evidence="11" id="KW-1185">Reference proteome</keyword>
<proteinExistence type="inferred from homology"/>
<feature type="domain" description="Ribosomal RNA adenine methylase transferase N-terminal" evidence="9">
    <location>
        <begin position="51"/>
        <end position="235"/>
    </location>
</feature>
<dbReference type="PROSITE" id="PS01131">
    <property type="entry name" value="RRNA_A_DIMETH"/>
    <property type="match status" value="1"/>
</dbReference>
<dbReference type="RefSeq" id="WP_261187078.1">
    <property type="nucleotide sequence ID" value="NZ_JAXBLV010000211.1"/>
</dbReference>
<evidence type="ECO:0000256" key="7">
    <source>
        <dbReference type="HAMAP-Rule" id="MF_00607"/>
    </source>
</evidence>
<sequence>MSETPQEPLPVPAAPVPPPRQTLSYLHRLFEAHGLSPKSKLGQNFLIDLNLLDLIVRTAELDKSDAVLEVGTGTGSLTAKLADPAGVVVTVEVDRSLQPVAKEVIGHRSNVRFVFGDALAKKSELNPDMLSTWDAAAKEAGCTRKKLVANLPYVIATPLISNLLIGHPEIERMVVMVQWEIAERMKAVPNTKDYNALSVLVQSIADVETVRKVAPSNFHPRPKVDSAIVLIKPNAEKRAKVGDVMKFRIFLRDLYVHRRKNLRQALAGWPTGARDKKDVDAKLAELGIDGTLRSESLDIEQHLRLAAVFG</sequence>
<dbReference type="PANTHER" id="PTHR11727">
    <property type="entry name" value="DIMETHYLADENOSINE TRANSFERASE"/>
    <property type="match status" value="1"/>
</dbReference>
<keyword evidence="3 7" id="KW-0489">Methyltransferase</keyword>
<evidence type="ECO:0000256" key="5">
    <source>
        <dbReference type="ARBA" id="ARBA00022691"/>
    </source>
</evidence>
<comment type="similarity">
    <text evidence="7">Belongs to the class I-like SAM-binding methyltransferase superfamily. rRNA adenine N(6)-methyltransferase family. RsmA subfamily.</text>
</comment>
<dbReference type="InterPro" id="IPR011530">
    <property type="entry name" value="rRNA_adenine_dimethylase"/>
</dbReference>
<feature type="binding site" evidence="7 8">
    <location>
        <position position="117"/>
    </location>
    <ligand>
        <name>S-adenosyl-L-methionine</name>
        <dbReference type="ChEBI" id="CHEBI:59789"/>
    </ligand>
</feature>
<dbReference type="Gene3D" id="1.10.8.100">
    <property type="entry name" value="Ribosomal RNA adenine dimethylase-like, domain 2"/>
    <property type="match status" value="1"/>
</dbReference>
<feature type="binding site" evidence="7 8">
    <location>
        <position position="71"/>
    </location>
    <ligand>
        <name>S-adenosyl-L-methionine</name>
        <dbReference type="ChEBI" id="CHEBI:59789"/>
    </ligand>
</feature>
<keyword evidence="4 7" id="KW-0808">Transferase</keyword>
<organism evidence="10 11">
    <name type="scientific">Gemmata algarum</name>
    <dbReference type="NCBI Taxonomy" id="2975278"/>
    <lineage>
        <taxon>Bacteria</taxon>
        <taxon>Pseudomonadati</taxon>
        <taxon>Planctomycetota</taxon>
        <taxon>Planctomycetia</taxon>
        <taxon>Gemmatales</taxon>
        <taxon>Gemmataceae</taxon>
        <taxon>Gemmata</taxon>
    </lineage>
</organism>
<keyword evidence="5 7" id="KW-0949">S-adenosyl-L-methionine</keyword>
<accession>A0ABU5F3V1</accession>
<evidence type="ECO:0000313" key="11">
    <source>
        <dbReference type="Proteomes" id="UP001272242"/>
    </source>
</evidence>